<dbReference type="GeneID" id="9619930"/>
<evidence type="ECO:0000313" key="3">
    <source>
        <dbReference type="Proteomes" id="UP000001058"/>
    </source>
</evidence>
<evidence type="ECO:0000256" key="1">
    <source>
        <dbReference type="SAM" id="MobiDB-lite"/>
    </source>
</evidence>
<dbReference type="OrthoDB" id="2019425at2759"/>
<dbReference type="PANTHER" id="PTHR36730">
    <property type="entry name" value="OS03G0210700 PROTEIN"/>
    <property type="match status" value="1"/>
</dbReference>
<feature type="region of interest" description="Disordered" evidence="1">
    <location>
        <begin position="115"/>
        <end position="138"/>
    </location>
</feature>
<dbReference type="PANTHER" id="PTHR36730:SF1">
    <property type="entry name" value="CATHEPSIN PROPEPTIDE INHIBITOR DOMAIN-CONTAINING PROTEIN"/>
    <property type="match status" value="1"/>
</dbReference>
<dbReference type="InParanoid" id="D8UD39"/>
<dbReference type="RefSeq" id="XP_002956560.1">
    <property type="nucleotide sequence ID" value="XM_002956514.1"/>
</dbReference>
<gene>
    <name evidence="2" type="ORF">VOLCADRAFT_97584</name>
</gene>
<dbReference type="KEGG" id="vcn:VOLCADRAFT_97584"/>
<protein>
    <submittedName>
        <fullName evidence="2">Uncharacterized protein</fullName>
    </submittedName>
</protein>
<proteinExistence type="predicted"/>
<dbReference type="eggNOG" id="ENOG502S18G">
    <property type="taxonomic scope" value="Eukaryota"/>
</dbReference>
<dbReference type="EMBL" id="GL378383">
    <property type="protein sequence ID" value="EFJ42327.1"/>
    <property type="molecule type" value="Genomic_DNA"/>
</dbReference>
<dbReference type="AlphaFoldDB" id="D8UD39"/>
<sequence length="207" mass="21366">MHVVLRSKLCGVTHASRGRTGPLVVASAHGRPASQSIKAAKVAASVAASSFLLLGSPAAQAVGIESVDLLPSSIDKPAALSKYAEEQKQKLAQADEAFQNSSTLKELLARSEANQAKNRKDIAGSNPSSENKNCPQGVEGIGRGVDAWNLRAPGGLGAGAAGAWGYEGVGSRLKWLADLLGVQVPEEPSAVAGGKTLKELIYDDDDK</sequence>
<feature type="compositionally biased region" description="Polar residues" evidence="1">
    <location>
        <begin position="125"/>
        <end position="134"/>
    </location>
</feature>
<keyword evidence="3" id="KW-1185">Reference proteome</keyword>
<organism evidence="3">
    <name type="scientific">Volvox carteri f. nagariensis</name>
    <dbReference type="NCBI Taxonomy" id="3068"/>
    <lineage>
        <taxon>Eukaryota</taxon>
        <taxon>Viridiplantae</taxon>
        <taxon>Chlorophyta</taxon>
        <taxon>core chlorophytes</taxon>
        <taxon>Chlorophyceae</taxon>
        <taxon>CS clade</taxon>
        <taxon>Chlamydomonadales</taxon>
        <taxon>Volvocaceae</taxon>
        <taxon>Volvox</taxon>
    </lineage>
</organism>
<evidence type="ECO:0000313" key="2">
    <source>
        <dbReference type="EMBL" id="EFJ42327.1"/>
    </source>
</evidence>
<name>D8UD39_VOLCA</name>
<accession>D8UD39</accession>
<reference evidence="2 3" key="1">
    <citation type="journal article" date="2010" name="Science">
        <title>Genomic analysis of organismal complexity in the multicellular green alga Volvox carteri.</title>
        <authorList>
            <person name="Prochnik S.E."/>
            <person name="Umen J."/>
            <person name="Nedelcu A.M."/>
            <person name="Hallmann A."/>
            <person name="Miller S.M."/>
            <person name="Nishii I."/>
            <person name="Ferris P."/>
            <person name="Kuo A."/>
            <person name="Mitros T."/>
            <person name="Fritz-Laylin L.K."/>
            <person name="Hellsten U."/>
            <person name="Chapman J."/>
            <person name="Simakov O."/>
            <person name="Rensing S.A."/>
            <person name="Terry A."/>
            <person name="Pangilinan J."/>
            <person name="Kapitonov V."/>
            <person name="Jurka J."/>
            <person name="Salamov A."/>
            <person name="Shapiro H."/>
            <person name="Schmutz J."/>
            <person name="Grimwood J."/>
            <person name="Lindquist E."/>
            <person name="Lucas S."/>
            <person name="Grigoriev I.V."/>
            <person name="Schmitt R."/>
            <person name="Kirk D."/>
            <person name="Rokhsar D.S."/>
        </authorList>
    </citation>
    <scope>NUCLEOTIDE SEQUENCE [LARGE SCALE GENOMIC DNA]</scope>
    <source>
        <strain evidence="3">f. Nagariensis / Eve</strain>
    </source>
</reference>
<dbReference type="Proteomes" id="UP000001058">
    <property type="component" value="Unassembled WGS sequence"/>
</dbReference>